<dbReference type="AlphaFoldDB" id="A0A4Y2MGG4"/>
<sequence>MSQRDLQIRLDSLKNREDLVRRSRQTKDLPSPANHQFANCSVQMSIHIINPCSHGQFLAIHMRHYGFIASGLAMGTILGGTSKEAAKSDMQGKPFYN</sequence>
<evidence type="ECO:0000313" key="2">
    <source>
        <dbReference type="Proteomes" id="UP000499080"/>
    </source>
</evidence>
<reference evidence="1 2" key="1">
    <citation type="journal article" date="2019" name="Sci. Rep.">
        <title>Orb-weaving spider Araneus ventricosus genome elucidates the spidroin gene catalogue.</title>
        <authorList>
            <person name="Kono N."/>
            <person name="Nakamura H."/>
            <person name="Ohtoshi R."/>
            <person name="Moran D.A.P."/>
            <person name="Shinohara A."/>
            <person name="Yoshida Y."/>
            <person name="Fujiwara M."/>
            <person name="Mori M."/>
            <person name="Tomita M."/>
            <person name="Arakawa K."/>
        </authorList>
    </citation>
    <scope>NUCLEOTIDE SEQUENCE [LARGE SCALE GENOMIC DNA]</scope>
</reference>
<dbReference type="Proteomes" id="UP000499080">
    <property type="component" value="Unassembled WGS sequence"/>
</dbReference>
<name>A0A4Y2MGG4_ARAVE</name>
<proteinExistence type="predicted"/>
<evidence type="ECO:0000313" key="1">
    <source>
        <dbReference type="EMBL" id="GBN25689.1"/>
    </source>
</evidence>
<organism evidence="1 2">
    <name type="scientific">Araneus ventricosus</name>
    <name type="common">Orbweaver spider</name>
    <name type="synonym">Epeira ventricosa</name>
    <dbReference type="NCBI Taxonomy" id="182803"/>
    <lineage>
        <taxon>Eukaryota</taxon>
        <taxon>Metazoa</taxon>
        <taxon>Ecdysozoa</taxon>
        <taxon>Arthropoda</taxon>
        <taxon>Chelicerata</taxon>
        <taxon>Arachnida</taxon>
        <taxon>Araneae</taxon>
        <taxon>Araneomorphae</taxon>
        <taxon>Entelegynae</taxon>
        <taxon>Araneoidea</taxon>
        <taxon>Araneidae</taxon>
        <taxon>Araneus</taxon>
    </lineage>
</organism>
<accession>A0A4Y2MGG4</accession>
<dbReference type="EMBL" id="BGPR01204115">
    <property type="protein sequence ID" value="GBN25689.1"/>
    <property type="molecule type" value="Genomic_DNA"/>
</dbReference>
<keyword evidence="2" id="KW-1185">Reference proteome</keyword>
<gene>
    <name evidence="1" type="ORF">AVEN_69203_1</name>
</gene>
<protein>
    <submittedName>
        <fullName evidence="1">Uncharacterized protein</fullName>
    </submittedName>
</protein>
<comment type="caution">
    <text evidence="1">The sequence shown here is derived from an EMBL/GenBank/DDBJ whole genome shotgun (WGS) entry which is preliminary data.</text>
</comment>